<dbReference type="EMBL" id="SZPY01000001">
    <property type="protein sequence ID" value="TKI64847.1"/>
    <property type="molecule type" value="Genomic_DNA"/>
</dbReference>
<evidence type="ECO:0000313" key="1">
    <source>
        <dbReference type="EMBL" id="TKI64847.1"/>
    </source>
</evidence>
<dbReference type="Proteomes" id="UP000307808">
    <property type="component" value="Unassembled WGS sequence"/>
</dbReference>
<name>A0A4U2YTP1_9ACTN</name>
<dbReference type="AlphaFoldDB" id="A0A4U2YTP1"/>
<accession>A0A4U2YTP1</accession>
<evidence type="ECO:0008006" key="3">
    <source>
        <dbReference type="Google" id="ProtNLM"/>
    </source>
</evidence>
<dbReference type="Pfam" id="PF13376">
    <property type="entry name" value="OmdA"/>
    <property type="match status" value="1"/>
</dbReference>
<reference evidence="1 2" key="1">
    <citation type="submission" date="2019-04" db="EMBL/GenBank/DDBJ databases">
        <authorList>
            <person name="Dong K."/>
        </authorList>
    </citation>
    <scope>NUCLEOTIDE SEQUENCE [LARGE SCALE GENOMIC DNA]</scope>
    <source>
        <strain evidence="2">dk3543</strain>
    </source>
</reference>
<keyword evidence="2" id="KW-1185">Reference proteome</keyword>
<dbReference type="OrthoDB" id="9796999at2"/>
<organism evidence="1 2">
    <name type="scientific">Nocardioides jishulii</name>
    <dbReference type="NCBI Taxonomy" id="2575440"/>
    <lineage>
        <taxon>Bacteria</taxon>
        <taxon>Bacillati</taxon>
        <taxon>Actinomycetota</taxon>
        <taxon>Actinomycetes</taxon>
        <taxon>Propionibacteriales</taxon>
        <taxon>Nocardioidaceae</taxon>
        <taxon>Nocardioides</taxon>
    </lineage>
</organism>
<proteinExistence type="predicted"/>
<sequence length="183" mass="20837">MGLRRKHVADHGLTWAEAVPEALCFGWIDSVAQGIDADTRRQRWTPRRRGSNWSKVNVAHVERLLAEGRMHSAGIAAYEQRREERTGVYAFESDRDDELPAPLLARLEQDPVAAAFWGGAATSYRKVVVHWVTSAKREATVDSRMAMLVEDCRHGRLVKSQRYGDEPAWVRRMRTELGIDDPE</sequence>
<protein>
    <recommendedName>
        <fullName evidence="3">Bacteriocin-protection protein, YdeI/OmpD-associated family</fullName>
    </recommendedName>
</protein>
<evidence type="ECO:0000313" key="2">
    <source>
        <dbReference type="Proteomes" id="UP000307808"/>
    </source>
</evidence>
<comment type="caution">
    <text evidence="1">The sequence shown here is derived from an EMBL/GenBank/DDBJ whole genome shotgun (WGS) entry which is preliminary data.</text>
</comment>
<gene>
    <name evidence="1" type="ORF">FC770_01190</name>
</gene>